<feature type="disulfide bond" evidence="1">
    <location>
        <begin position="125"/>
        <end position="152"/>
    </location>
</feature>
<dbReference type="Gene3D" id="2.60.120.200">
    <property type="match status" value="1"/>
</dbReference>
<dbReference type="AlphaFoldDB" id="A0A673LX56"/>
<name>A0A673LX56_9TELE</name>
<reference evidence="4" key="1">
    <citation type="submission" date="2025-08" db="UniProtKB">
        <authorList>
            <consortium name="Ensembl"/>
        </authorList>
    </citation>
    <scope>IDENTIFICATION</scope>
</reference>
<dbReference type="Proteomes" id="UP000472270">
    <property type="component" value="Unassembled WGS sequence"/>
</dbReference>
<evidence type="ECO:0000259" key="3">
    <source>
        <dbReference type="PROSITE" id="PS50025"/>
    </source>
</evidence>
<dbReference type="PROSITE" id="PS50025">
    <property type="entry name" value="LAM_G_DOMAIN"/>
    <property type="match status" value="1"/>
</dbReference>
<keyword evidence="1" id="KW-1015">Disulfide bond</keyword>
<dbReference type="SUPFAM" id="SSF49899">
    <property type="entry name" value="Concanavalin A-like lectins/glucanases"/>
    <property type="match status" value="1"/>
</dbReference>
<evidence type="ECO:0000313" key="5">
    <source>
        <dbReference type="Proteomes" id="UP000472270"/>
    </source>
</evidence>
<dbReference type="InterPro" id="IPR001791">
    <property type="entry name" value="Laminin_G"/>
</dbReference>
<feature type="domain" description="Laminin G" evidence="3">
    <location>
        <begin position="1"/>
        <end position="152"/>
    </location>
</feature>
<keyword evidence="5" id="KW-1185">Reference proteome</keyword>
<dbReference type="Ensembl" id="ENSSRHT00000083600.1">
    <property type="protein sequence ID" value="ENSSRHP00000081392.1"/>
    <property type="gene ID" value="ENSSRHG00000040349.1"/>
</dbReference>
<protein>
    <recommendedName>
        <fullName evidence="3">Laminin G domain-containing protein</fullName>
    </recommendedName>
</protein>
<reference evidence="4" key="2">
    <citation type="submission" date="2025-09" db="UniProtKB">
        <authorList>
            <consortium name="Ensembl"/>
        </authorList>
    </citation>
    <scope>IDENTIFICATION</scope>
</reference>
<evidence type="ECO:0000256" key="2">
    <source>
        <dbReference type="SAM" id="MobiDB-lite"/>
    </source>
</evidence>
<accession>A0A673LX56</accession>
<sequence length="167" mass="17945">MNDSKTNSYIFNSTFSPPKKNMRTQELIGGAEILSLQQDLQVFVDGVCVATLQSLMLCYPERMLVEMRASADGIQVTANSSSGSYSDSETLSATLTRLSSAMQAPVHTYIGGLPGLSVSAFYRGCLEISVNGRQLDFDEAVSKDNSIKSHSCPPVVSAPDPAALDRK</sequence>
<proteinExistence type="predicted"/>
<organism evidence="4 5">
    <name type="scientific">Sinocyclocheilus rhinocerous</name>
    <dbReference type="NCBI Taxonomy" id="307959"/>
    <lineage>
        <taxon>Eukaryota</taxon>
        <taxon>Metazoa</taxon>
        <taxon>Chordata</taxon>
        <taxon>Craniata</taxon>
        <taxon>Vertebrata</taxon>
        <taxon>Euteleostomi</taxon>
        <taxon>Actinopterygii</taxon>
        <taxon>Neopterygii</taxon>
        <taxon>Teleostei</taxon>
        <taxon>Ostariophysi</taxon>
        <taxon>Cypriniformes</taxon>
        <taxon>Cyprinidae</taxon>
        <taxon>Cyprininae</taxon>
        <taxon>Sinocyclocheilus</taxon>
    </lineage>
</organism>
<evidence type="ECO:0000313" key="4">
    <source>
        <dbReference type="Ensembl" id="ENSSRHP00000081392.1"/>
    </source>
</evidence>
<evidence type="ECO:0000256" key="1">
    <source>
        <dbReference type="PROSITE-ProRule" id="PRU00122"/>
    </source>
</evidence>
<feature type="region of interest" description="Disordered" evidence="2">
    <location>
        <begin position="145"/>
        <end position="167"/>
    </location>
</feature>
<dbReference type="InterPro" id="IPR013320">
    <property type="entry name" value="ConA-like_dom_sf"/>
</dbReference>